<protein>
    <recommendedName>
        <fullName evidence="2">histidine kinase</fullName>
        <ecNumber evidence="2">2.7.13.3</ecNumber>
    </recommendedName>
</protein>
<dbReference type="Proteomes" id="UP000590740">
    <property type="component" value="Unassembled WGS sequence"/>
</dbReference>
<dbReference type="Pfam" id="PF02518">
    <property type="entry name" value="HATPase_c"/>
    <property type="match status" value="1"/>
</dbReference>
<accession>A0A7W7Y8H8</accession>
<reference evidence="10 11" key="1">
    <citation type="submission" date="2020-08" db="EMBL/GenBank/DDBJ databases">
        <title>Genomic Encyclopedia of Type Strains, Phase IV (KMG-IV): sequencing the most valuable type-strain genomes for metagenomic binning, comparative biology and taxonomic classification.</title>
        <authorList>
            <person name="Goeker M."/>
        </authorList>
    </citation>
    <scope>NUCLEOTIDE SEQUENCE [LARGE SCALE GENOMIC DNA]</scope>
    <source>
        <strain evidence="10 11">DSM 12252</strain>
    </source>
</reference>
<dbReference type="RefSeq" id="WP_184338475.1">
    <property type="nucleotide sequence ID" value="NZ_JACHIG010000002.1"/>
</dbReference>
<gene>
    <name evidence="10" type="ORF">HNQ65_001097</name>
</gene>
<dbReference type="Pfam" id="PF00512">
    <property type="entry name" value="HisKA"/>
    <property type="match status" value="1"/>
</dbReference>
<dbReference type="Gene3D" id="1.10.287.130">
    <property type="match status" value="1"/>
</dbReference>
<evidence type="ECO:0000256" key="5">
    <source>
        <dbReference type="ARBA" id="ARBA00022777"/>
    </source>
</evidence>
<keyword evidence="5 10" id="KW-0418">Kinase</keyword>
<evidence type="ECO:0000256" key="7">
    <source>
        <dbReference type="SAM" id="MobiDB-lite"/>
    </source>
</evidence>
<evidence type="ECO:0000256" key="4">
    <source>
        <dbReference type="ARBA" id="ARBA00022679"/>
    </source>
</evidence>
<keyword evidence="8" id="KW-1133">Transmembrane helix</keyword>
<feature type="transmembrane region" description="Helical" evidence="8">
    <location>
        <begin position="12"/>
        <end position="36"/>
    </location>
</feature>
<keyword evidence="6" id="KW-0902">Two-component regulatory system</keyword>
<dbReference type="InterPro" id="IPR003594">
    <property type="entry name" value="HATPase_dom"/>
</dbReference>
<evidence type="ECO:0000259" key="9">
    <source>
        <dbReference type="PROSITE" id="PS50109"/>
    </source>
</evidence>
<keyword evidence="8" id="KW-0812">Transmembrane</keyword>
<comment type="caution">
    <text evidence="10">The sequence shown here is derived from an EMBL/GenBank/DDBJ whole genome shotgun (WGS) entry which is preliminary data.</text>
</comment>
<dbReference type="PROSITE" id="PS50109">
    <property type="entry name" value="HIS_KIN"/>
    <property type="match status" value="1"/>
</dbReference>
<dbReference type="SMART" id="SM00388">
    <property type="entry name" value="HisKA"/>
    <property type="match status" value="1"/>
</dbReference>
<dbReference type="CDD" id="cd00082">
    <property type="entry name" value="HisKA"/>
    <property type="match status" value="1"/>
</dbReference>
<evidence type="ECO:0000256" key="1">
    <source>
        <dbReference type="ARBA" id="ARBA00000085"/>
    </source>
</evidence>
<dbReference type="AlphaFoldDB" id="A0A7W7Y8H8"/>
<dbReference type="PRINTS" id="PR00344">
    <property type="entry name" value="BCTRLSENSOR"/>
</dbReference>
<dbReference type="PANTHER" id="PTHR43711:SF31">
    <property type="entry name" value="HISTIDINE KINASE"/>
    <property type="match status" value="1"/>
</dbReference>
<dbReference type="InterPro" id="IPR036890">
    <property type="entry name" value="HATPase_C_sf"/>
</dbReference>
<dbReference type="CDD" id="cd00075">
    <property type="entry name" value="HATPase"/>
    <property type="match status" value="1"/>
</dbReference>
<name>A0A7W7Y8H8_9BACT</name>
<dbReference type="SMART" id="SM00387">
    <property type="entry name" value="HATPase_c"/>
    <property type="match status" value="1"/>
</dbReference>
<dbReference type="InterPro" id="IPR036097">
    <property type="entry name" value="HisK_dim/P_sf"/>
</dbReference>
<evidence type="ECO:0000256" key="2">
    <source>
        <dbReference type="ARBA" id="ARBA00012438"/>
    </source>
</evidence>
<dbReference type="SUPFAM" id="SSF47384">
    <property type="entry name" value="Homodimeric domain of signal transducing histidine kinase"/>
    <property type="match status" value="1"/>
</dbReference>
<dbReference type="EC" id="2.7.13.3" evidence="2"/>
<feature type="transmembrane region" description="Helical" evidence="8">
    <location>
        <begin position="264"/>
        <end position="286"/>
    </location>
</feature>
<dbReference type="InterPro" id="IPR004358">
    <property type="entry name" value="Sig_transdc_His_kin-like_C"/>
</dbReference>
<dbReference type="InterPro" id="IPR050736">
    <property type="entry name" value="Sensor_HK_Regulatory"/>
</dbReference>
<sequence>MKTRSEERSTFSSAGMVLGIMLVLAVCIALGGVLVSRRDVELRRERDRQAQHALGAGMQAEVHKLEDLYQAHLQSTGERLTHTWSDLETARRLAFNIEGIQHVAWLFWKSANPETQLNLSPAANPPLPEPTLEKEPRGIPRPRVLLDAKVLFREAGGRTSGWIDEPGKPLMFYVQTLGTAVVMMIDREAIGSAMTSHFQTWLAEGFQSVAKLGGPDAVQDFHGKILSSTGELPTHQPDVLGPVISRFGVWQVVSWDMRETHTTYHLPTLAGALALAVLVAGCGIWMSTQQRRASLLAAQRVSFVNRVSHELRTPMTNILLNLDVIEDSVPDATLGRFNLVREEAGRLSRLIENVLTFSRQEEGRLKLNNTRCCPTDIVDGITRQFEPALRRRDISLTRIHEGEKSEAMLDADALAQITGNLLSNVEKYAPKAAAMLHTRQNENEFILTVTDGGPGIVAGEVERVFEPFYRIDDRVQAGVSGAGLGLAIARDLALRMGGTLELIPSEKGASFQLHLDLFSTS</sequence>
<comment type="catalytic activity">
    <reaction evidence="1">
        <text>ATP + protein L-histidine = ADP + protein N-phospho-L-histidine.</text>
        <dbReference type="EC" id="2.7.13.3"/>
    </reaction>
</comment>
<dbReference type="EMBL" id="JACHIG010000002">
    <property type="protein sequence ID" value="MBB5031529.1"/>
    <property type="molecule type" value="Genomic_DNA"/>
</dbReference>
<organism evidence="10 11">
    <name type="scientific">Prosthecobacter vanneervenii</name>
    <dbReference type="NCBI Taxonomy" id="48466"/>
    <lineage>
        <taxon>Bacteria</taxon>
        <taxon>Pseudomonadati</taxon>
        <taxon>Verrucomicrobiota</taxon>
        <taxon>Verrucomicrobiia</taxon>
        <taxon>Verrucomicrobiales</taxon>
        <taxon>Verrucomicrobiaceae</taxon>
        <taxon>Prosthecobacter</taxon>
    </lineage>
</organism>
<keyword evidence="4" id="KW-0808">Transferase</keyword>
<proteinExistence type="predicted"/>
<evidence type="ECO:0000313" key="11">
    <source>
        <dbReference type="Proteomes" id="UP000590740"/>
    </source>
</evidence>
<dbReference type="SUPFAM" id="SSF55874">
    <property type="entry name" value="ATPase domain of HSP90 chaperone/DNA topoisomerase II/histidine kinase"/>
    <property type="match status" value="1"/>
</dbReference>
<dbReference type="Gene3D" id="3.30.565.10">
    <property type="entry name" value="Histidine kinase-like ATPase, C-terminal domain"/>
    <property type="match status" value="1"/>
</dbReference>
<evidence type="ECO:0000256" key="3">
    <source>
        <dbReference type="ARBA" id="ARBA00022553"/>
    </source>
</evidence>
<dbReference type="InterPro" id="IPR003661">
    <property type="entry name" value="HisK_dim/P_dom"/>
</dbReference>
<feature type="domain" description="Histidine kinase" evidence="9">
    <location>
        <begin position="306"/>
        <end position="519"/>
    </location>
</feature>
<keyword evidence="3" id="KW-0597">Phosphoprotein</keyword>
<evidence type="ECO:0000313" key="10">
    <source>
        <dbReference type="EMBL" id="MBB5031529.1"/>
    </source>
</evidence>
<keyword evidence="11" id="KW-1185">Reference proteome</keyword>
<dbReference type="InterPro" id="IPR005467">
    <property type="entry name" value="His_kinase_dom"/>
</dbReference>
<evidence type="ECO:0000256" key="6">
    <source>
        <dbReference type="ARBA" id="ARBA00023012"/>
    </source>
</evidence>
<evidence type="ECO:0000256" key="8">
    <source>
        <dbReference type="SAM" id="Phobius"/>
    </source>
</evidence>
<dbReference type="PANTHER" id="PTHR43711">
    <property type="entry name" value="TWO-COMPONENT HISTIDINE KINASE"/>
    <property type="match status" value="1"/>
</dbReference>
<dbReference type="GO" id="GO:0000155">
    <property type="term" value="F:phosphorelay sensor kinase activity"/>
    <property type="evidence" value="ECO:0007669"/>
    <property type="project" value="InterPro"/>
</dbReference>
<feature type="region of interest" description="Disordered" evidence="7">
    <location>
        <begin position="119"/>
        <end position="139"/>
    </location>
</feature>
<keyword evidence="8" id="KW-0472">Membrane</keyword>